<evidence type="ECO:0000259" key="2">
    <source>
        <dbReference type="PROSITE" id="PS50975"/>
    </source>
</evidence>
<accession>A0ABX1SB45</accession>
<gene>
    <name evidence="3" type="ORF">HF526_15870</name>
</gene>
<dbReference type="EMBL" id="JAAXLA010000027">
    <property type="protein sequence ID" value="NMH98770.1"/>
    <property type="molecule type" value="Genomic_DNA"/>
</dbReference>
<dbReference type="InterPro" id="IPR013815">
    <property type="entry name" value="ATP_grasp_subdomain_1"/>
</dbReference>
<dbReference type="SMART" id="SM00881">
    <property type="entry name" value="CoA_binding"/>
    <property type="match status" value="1"/>
</dbReference>
<dbReference type="PANTHER" id="PTHR42793:SF4">
    <property type="entry name" value="BLL6376 PROTEIN"/>
    <property type="match status" value="1"/>
</dbReference>
<dbReference type="Pfam" id="PF19045">
    <property type="entry name" value="Ligase_CoA_2"/>
    <property type="match status" value="1"/>
</dbReference>
<dbReference type="SUPFAM" id="SSF52210">
    <property type="entry name" value="Succinyl-CoA synthetase domains"/>
    <property type="match status" value="2"/>
</dbReference>
<keyword evidence="1" id="KW-0547">Nucleotide-binding</keyword>
<dbReference type="PANTHER" id="PTHR42793">
    <property type="entry name" value="COA BINDING DOMAIN CONTAINING PROTEIN"/>
    <property type="match status" value="1"/>
</dbReference>
<dbReference type="SUPFAM" id="SSF51735">
    <property type="entry name" value="NAD(P)-binding Rossmann-fold domains"/>
    <property type="match status" value="1"/>
</dbReference>
<dbReference type="Gene3D" id="3.40.50.720">
    <property type="entry name" value="NAD(P)-binding Rossmann-like Domain"/>
    <property type="match status" value="1"/>
</dbReference>
<dbReference type="RefSeq" id="WP_169382219.1">
    <property type="nucleotide sequence ID" value="NZ_JAAXLA010000027.1"/>
</dbReference>
<reference evidence="3 4" key="1">
    <citation type="submission" date="2020-04" db="EMBL/GenBank/DDBJ databases">
        <authorList>
            <person name="Klaysubun C."/>
            <person name="Duangmal K."/>
            <person name="Lipun K."/>
        </authorList>
    </citation>
    <scope>NUCLEOTIDE SEQUENCE [LARGE SCALE GENOMIC DNA]</scope>
    <source>
        <strain evidence="3 4">K10HN5</strain>
    </source>
</reference>
<proteinExistence type="predicted"/>
<keyword evidence="1" id="KW-0067">ATP-binding</keyword>
<dbReference type="SUPFAM" id="SSF56059">
    <property type="entry name" value="Glutathione synthetase ATP-binding domain-like"/>
    <property type="match status" value="1"/>
</dbReference>
<dbReference type="InterPro" id="IPR016102">
    <property type="entry name" value="Succinyl-CoA_synth-like"/>
</dbReference>
<dbReference type="InterPro" id="IPR032875">
    <property type="entry name" value="Succ_CoA_lig_flav_dom"/>
</dbReference>
<dbReference type="PROSITE" id="PS50975">
    <property type="entry name" value="ATP_GRASP"/>
    <property type="match status" value="1"/>
</dbReference>
<comment type="caution">
    <text evidence="3">The sequence shown here is derived from an EMBL/GenBank/DDBJ whole genome shotgun (WGS) entry which is preliminary data.</text>
</comment>
<dbReference type="GO" id="GO:0016874">
    <property type="term" value="F:ligase activity"/>
    <property type="evidence" value="ECO:0007669"/>
    <property type="project" value="UniProtKB-KW"/>
</dbReference>
<dbReference type="Gene3D" id="3.30.1490.20">
    <property type="entry name" value="ATP-grasp fold, A domain"/>
    <property type="match status" value="1"/>
</dbReference>
<dbReference type="InterPro" id="IPR003781">
    <property type="entry name" value="CoA-bd"/>
</dbReference>
<dbReference type="Proteomes" id="UP000820669">
    <property type="component" value="Unassembled WGS sequence"/>
</dbReference>
<dbReference type="InterPro" id="IPR036291">
    <property type="entry name" value="NAD(P)-bd_dom_sf"/>
</dbReference>
<protein>
    <submittedName>
        <fullName evidence="3">Acetate--CoA ligase family protein</fullName>
    </submittedName>
</protein>
<dbReference type="Pfam" id="PF13380">
    <property type="entry name" value="CoA_binding_2"/>
    <property type="match status" value="1"/>
</dbReference>
<dbReference type="Pfam" id="PF13607">
    <property type="entry name" value="Succ_CoA_lig"/>
    <property type="match status" value="1"/>
</dbReference>
<evidence type="ECO:0000256" key="1">
    <source>
        <dbReference type="PROSITE-ProRule" id="PRU00409"/>
    </source>
</evidence>
<dbReference type="InterPro" id="IPR043938">
    <property type="entry name" value="Ligase_CoA_dom"/>
</dbReference>
<keyword evidence="4" id="KW-1185">Reference proteome</keyword>
<dbReference type="Gene3D" id="3.40.50.261">
    <property type="entry name" value="Succinyl-CoA synthetase domains"/>
    <property type="match status" value="2"/>
</dbReference>
<sequence>MTDPGLTALLDPASIAVIGASDDPDKIGGRLLRFLSDYGFAGKVLPVNPTRDTVQGLPALRAADQLPEGVDLAVVVTAAGAAPDAVAACARRGVRACVVLSSGFAELGGDGERVQREMVATARAHGMRLLGPNCQGVANLASGAVTSFSSTFTNFPLRDGAVAIVSQSGAVAGMLAALQHPHATGLRYWVATGNEADVTVAELIDAVLDDPGVRVVQAYGEHLADAPRLAAAAEKARRSGKAVLMVKAGATEAGAKAAGSHTGALAQPEVVVEAFLRRHGVVRARSLGELSELSRVFGTSVPVRGNRLAIVSNSGGLGVMMADAAVAGGLELAELTEGTRKALRAVLPSFAAVGNPVDVTGQIVQQPRVLTDVLPLLAADPWVDIVLVALGIVGPTYDIDAIVSDIAALHAEAATRGVLVAAASVGGRPDLGERLTARGVPTFDDDAACVRAVARFAEHCEWLRRTPPPAAAPLAVPLPEGAPPGFLSEHAGKALMAAWELPVVPGRLVPSPAAAARVDLGYPLVVKLCSPAAAHKTELGAVRLGLTHADAVERAAAEVLAAGRTAGVTPIEGVLVERMVRGGVEISLGATWDPVFGPTVLVGSGGVHVEVLRDFQLLIPPLDRAGVADALRALAIHPLLTGARGAEPLDVDALVDLVLRFSTHFAATGGALPEIDLNPVFVLRDGVVVADALVRVAGPDPEEA</sequence>
<dbReference type="InterPro" id="IPR011761">
    <property type="entry name" value="ATP-grasp"/>
</dbReference>
<name>A0ABX1SB45_9PSEU</name>
<feature type="domain" description="ATP-grasp" evidence="2">
    <location>
        <begin position="493"/>
        <end position="527"/>
    </location>
</feature>
<dbReference type="Gene3D" id="3.30.470.20">
    <property type="entry name" value="ATP-grasp fold, B domain"/>
    <property type="match status" value="1"/>
</dbReference>
<evidence type="ECO:0000313" key="4">
    <source>
        <dbReference type="Proteomes" id="UP000820669"/>
    </source>
</evidence>
<evidence type="ECO:0000313" key="3">
    <source>
        <dbReference type="EMBL" id="NMH98770.1"/>
    </source>
</evidence>
<keyword evidence="3" id="KW-0436">Ligase</keyword>
<organism evidence="3 4">
    <name type="scientific">Pseudonocardia acidicola</name>
    <dbReference type="NCBI Taxonomy" id="2724939"/>
    <lineage>
        <taxon>Bacteria</taxon>
        <taxon>Bacillati</taxon>
        <taxon>Actinomycetota</taxon>
        <taxon>Actinomycetes</taxon>
        <taxon>Pseudonocardiales</taxon>
        <taxon>Pseudonocardiaceae</taxon>
        <taxon>Pseudonocardia</taxon>
    </lineage>
</organism>
<dbReference type="Pfam" id="PF13549">
    <property type="entry name" value="ATP-grasp_5"/>
    <property type="match status" value="1"/>
</dbReference>